<evidence type="ECO:0000259" key="1">
    <source>
        <dbReference type="Pfam" id="PF01553"/>
    </source>
</evidence>
<reference evidence="2" key="1">
    <citation type="submission" date="2021-01" db="EMBL/GenBank/DDBJ databases">
        <authorList>
            <person name="Corre E."/>
            <person name="Pelletier E."/>
            <person name="Niang G."/>
            <person name="Scheremetjew M."/>
            <person name="Finn R."/>
            <person name="Kale V."/>
            <person name="Holt S."/>
            <person name="Cochrane G."/>
            <person name="Meng A."/>
            <person name="Brown T."/>
            <person name="Cohen L."/>
        </authorList>
    </citation>
    <scope>NUCLEOTIDE SEQUENCE</scope>
    <source>
        <strain evidence="2">CCMP3278</strain>
    </source>
</reference>
<gene>
    <name evidence="2" type="ORF">TOLI1172_LOCUS9200</name>
</gene>
<dbReference type="Pfam" id="PF01553">
    <property type="entry name" value="Acyltransferase"/>
    <property type="match status" value="1"/>
</dbReference>
<dbReference type="InterPro" id="IPR016222">
    <property type="entry name" value="G3P_O-acylTrfase_chlp"/>
</dbReference>
<dbReference type="InterPro" id="IPR002123">
    <property type="entry name" value="Plipid/glycerol_acylTrfase"/>
</dbReference>
<organism evidence="2">
    <name type="scientific">Timspurckia oligopyrenoides</name>
    <dbReference type="NCBI Taxonomy" id="708627"/>
    <lineage>
        <taxon>Eukaryota</taxon>
        <taxon>Rhodophyta</taxon>
        <taxon>Bangiophyceae</taxon>
        <taxon>Porphyridiales</taxon>
        <taxon>Porphyridiaceae</taxon>
        <taxon>Timspurckia</taxon>
    </lineage>
</organism>
<protein>
    <recommendedName>
        <fullName evidence="1">Phospholipid/glycerol acyltransferase domain-containing protein</fullName>
    </recommendedName>
</protein>
<dbReference type="GO" id="GO:0004366">
    <property type="term" value="F:glycerol-3-phosphate O-acyltransferase activity"/>
    <property type="evidence" value="ECO:0007669"/>
    <property type="project" value="InterPro"/>
</dbReference>
<dbReference type="AlphaFoldDB" id="A0A7S0ZKR5"/>
<dbReference type="PANTHER" id="PTHR35695">
    <property type="entry name" value="GLYCEROL-3-PHOSPHATE ACYLTRANSFERASE, CHLOROPLASTIC"/>
    <property type="match status" value="1"/>
</dbReference>
<feature type="domain" description="Phospholipid/glycerol acyltransferase" evidence="1">
    <location>
        <begin position="171"/>
        <end position="324"/>
    </location>
</feature>
<dbReference type="EMBL" id="HBFP01012744">
    <property type="protein sequence ID" value="CAD8824801.1"/>
    <property type="molecule type" value="Transcribed_RNA"/>
</dbReference>
<proteinExistence type="predicted"/>
<dbReference type="Gene3D" id="3.40.1130.10">
    <property type="entry name" value="Glycerol-3-phosphate (1)-acyltransferase"/>
    <property type="match status" value="1"/>
</dbReference>
<dbReference type="PANTHER" id="PTHR35695:SF1">
    <property type="entry name" value="GLYCEROL-3-PHOSPHATE ACYLTRANSFERASE, CHLOROPLASTIC"/>
    <property type="match status" value="1"/>
</dbReference>
<dbReference type="GO" id="GO:0006655">
    <property type="term" value="P:phosphatidylglycerol biosynthetic process"/>
    <property type="evidence" value="ECO:0007669"/>
    <property type="project" value="TreeGrafter"/>
</dbReference>
<name>A0A7S0ZKR5_9RHOD</name>
<evidence type="ECO:0000313" key="2">
    <source>
        <dbReference type="EMBL" id="CAD8824801.1"/>
    </source>
</evidence>
<accession>A0A7S0ZKR5</accession>
<sequence>MGFVFGGLNLNDARVIHSVSSSHALCKSPWTQQQPLNSRWHSSRCVMTITGSSTNQSGILGVIEQIETAVQSGLLPKTYAFIISEWYKTYQNAASQSGICEPNPKEYSERMFSTLISLVLKQIQEPYAFECYHQRVRSPFDYYAFGVQFARPIVNISASQLRGLDNLKKAQQQLKNGENVVFLANHQSEGDPHAVDVIIAELGEMQELAENIVFMAGDRVREDALVVPFSLGRNLLTVYSKKHINDVPELVETKQKHNRRTIKVTENMFKQGGVCLWFAPSGGRDRRSAETGKVEVAEFDPDAVEMMRFTALKSGTPTHFYPMSLATYALLPPPETVDKSLGERRTVQYTPLGLSIGNEIDWDRILEEGMPEPSSASELTPKARKLMERNVRAEVVTQSVREEYALINGYQQ</sequence>
<dbReference type="SUPFAM" id="SSF69593">
    <property type="entry name" value="Glycerol-3-phosphate (1)-acyltransferase"/>
    <property type="match status" value="1"/>
</dbReference>